<dbReference type="SUPFAM" id="SSF52540">
    <property type="entry name" value="P-loop containing nucleoside triphosphate hydrolases"/>
    <property type="match status" value="1"/>
</dbReference>
<evidence type="ECO:0000256" key="6">
    <source>
        <dbReference type="ARBA" id="ARBA00023136"/>
    </source>
</evidence>
<reference evidence="11" key="1">
    <citation type="submission" date="2017-09" db="EMBL/GenBank/DDBJ databases">
        <title>Depth-based differentiation of microbial function through sediment-hosted aquifers and enrichment of novel symbionts in the deep terrestrial subsurface.</title>
        <authorList>
            <person name="Probst A.J."/>
            <person name="Ladd B."/>
            <person name="Jarett J.K."/>
            <person name="Geller-Mcgrath D.E."/>
            <person name="Sieber C.M.K."/>
            <person name="Emerson J.B."/>
            <person name="Anantharaman K."/>
            <person name="Thomas B.C."/>
            <person name="Malmstrom R."/>
            <person name="Stieglmeier M."/>
            <person name="Klingl A."/>
            <person name="Woyke T."/>
            <person name="Ryan C.M."/>
            <person name="Banfield J.F."/>
        </authorList>
    </citation>
    <scope>NUCLEOTIDE SEQUENCE [LARGE SCALE GENOMIC DNA]</scope>
</reference>
<dbReference type="Gene3D" id="3.40.50.300">
    <property type="entry name" value="P-loop containing nucleotide triphosphate hydrolases"/>
    <property type="match status" value="1"/>
</dbReference>
<evidence type="ECO:0000256" key="2">
    <source>
        <dbReference type="ARBA" id="ARBA00022692"/>
    </source>
</evidence>
<dbReference type="PROSITE" id="PS50929">
    <property type="entry name" value="ABC_TM1F"/>
    <property type="match status" value="1"/>
</dbReference>
<comment type="subcellular location">
    <subcellularLocation>
        <location evidence="1">Cell membrane</location>
        <topology evidence="1">Multi-pass membrane protein</topology>
    </subcellularLocation>
</comment>
<evidence type="ECO:0000256" key="4">
    <source>
        <dbReference type="ARBA" id="ARBA00022840"/>
    </source>
</evidence>
<evidence type="ECO:0000259" key="8">
    <source>
        <dbReference type="PROSITE" id="PS50893"/>
    </source>
</evidence>
<gene>
    <name evidence="10" type="ORF">COY16_03465</name>
</gene>
<dbReference type="InterPro" id="IPR003593">
    <property type="entry name" value="AAA+_ATPase"/>
</dbReference>
<keyword evidence="3" id="KW-0547">Nucleotide-binding</keyword>
<dbReference type="EMBL" id="PFOB01000044">
    <property type="protein sequence ID" value="PIZ62796.1"/>
    <property type="molecule type" value="Genomic_DNA"/>
</dbReference>
<dbReference type="InterPro" id="IPR017871">
    <property type="entry name" value="ABC_transporter-like_CS"/>
</dbReference>
<sequence>MQNIFKIVKLAKPFHRFFIIIAFIIILTTALELVSPYILKLIVDQIEIQIKTGEGNIQTLYWLIALMFGTSIVALILEAINQRIGDYTSARMGKYLIEKFYQKIFTLPQKYFDSQISGKILNLLGRGIVSLQDFLGASTNFIVPAFIRSIFIFIVLSFYSPLVAGLTFLAFPFYIYVSYISTKIWAERQIKKNEIEDDTRGRIQEVVSNIRLVKSFNTQKSELNLIAKRMSESVKIYDKQSLLYHAFNFLRNFGLEFGVVVVMVILFRNTFIGIFSIGEMVLILQYLNQIRRPLFAMSFILERIKQAEAGSKSYFEVLALESTERMPTDVVKPKFDHPTISFSNVQFEYQDSEKVLKDITFDLPKNETVALVGHSGAGKTTLINLILKFYDPVGGTITMSGEDYTELSHQEIRSHISLVFQEHELFSTTIFDNVAYGKTGVTESEVKQALKQANAYDFVMKFPHKLKEKIGERGVRLSGGQKQRIQIARAILADKPILILDEATSSLDAKSEKLVQDALEKLMKNRLVIIIAHRFSTIQDADKILVLEDGKIVDSGAPGDLAKRKGIYSELLQYQIQGNQKLLEKYELS</sequence>
<organism evidence="10 11">
    <name type="scientific">Candidatus Roizmanbacteria bacterium CG_4_10_14_0_2_um_filter_39_13</name>
    <dbReference type="NCBI Taxonomy" id="1974825"/>
    <lineage>
        <taxon>Bacteria</taxon>
        <taxon>Candidatus Roizmaniibacteriota</taxon>
    </lineage>
</organism>
<dbReference type="Proteomes" id="UP000228503">
    <property type="component" value="Unassembled WGS sequence"/>
</dbReference>
<dbReference type="PANTHER" id="PTHR24221">
    <property type="entry name" value="ATP-BINDING CASSETTE SUB-FAMILY B"/>
    <property type="match status" value="1"/>
</dbReference>
<dbReference type="GO" id="GO:0005524">
    <property type="term" value="F:ATP binding"/>
    <property type="evidence" value="ECO:0007669"/>
    <property type="project" value="UniProtKB-KW"/>
</dbReference>
<evidence type="ECO:0000259" key="9">
    <source>
        <dbReference type="PROSITE" id="PS50929"/>
    </source>
</evidence>
<keyword evidence="6 7" id="KW-0472">Membrane</keyword>
<dbReference type="PANTHER" id="PTHR24221:SF654">
    <property type="entry name" value="ATP-BINDING CASSETTE SUB-FAMILY B MEMBER 6"/>
    <property type="match status" value="1"/>
</dbReference>
<keyword evidence="4" id="KW-0067">ATP-binding</keyword>
<dbReference type="PROSITE" id="PS00211">
    <property type="entry name" value="ABC_TRANSPORTER_1"/>
    <property type="match status" value="1"/>
</dbReference>
<dbReference type="Gene3D" id="1.20.1560.10">
    <property type="entry name" value="ABC transporter type 1, transmembrane domain"/>
    <property type="match status" value="1"/>
</dbReference>
<dbReference type="SUPFAM" id="SSF90123">
    <property type="entry name" value="ABC transporter transmembrane region"/>
    <property type="match status" value="1"/>
</dbReference>
<dbReference type="FunFam" id="3.40.50.300:FF:000218">
    <property type="entry name" value="Multidrug ABC transporter ATP-binding protein"/>
    <property type="match status" value="1"/>
</dbReference>
<comment type="caution">
    <text evidence="10">The sequence shown here is derived from an EMBL/GenBank/DDBJ whole genome shotgun (WGS) entry which is preliminary data.</text>
</comment>
<accession>A0A2M7TY96</accession>
<proteinExistence type="predicted"/>
<feature type="transmembrane region" description="Helical" evidence="7">
    <location>
        <begin position="17"/>
        <end position="39"/>
    </location>
</feature>
<evidence type="ECO:0000256" key="3">
    <source>
        <dbReference type="ARBA" id="ARBA00022741"/>
    </source>
</evidence>
<protein>
    <recommendedName>
        <fullName evidence="12">Iron ABC transporter ATP-binding protein</fullName>
    </recommendedName>
</protein>
<feature type="domain" description="ABC transmembrane type-1" evidence="9">
    <location>
        <begin position="19"/>
        <end position="306"/>
    </location>
</feature>
<dbReference type="InterPro" id="IPR039421">
    <property type="entry name" value="Type_1_exporter"/>
</dbReference>
<dbReference type="GO" id="GO:0140359">
    <property type="term" value="F:ABC-type transporter activity"/>
    <property type="evidence" value="ECO:0007669"/>
    <property type="project" value="InterPro"/>
</dbReference>
<keyword evidence="2 7" id="KW-0812">Transmembrane</keyword>
<feature type="domain" description="ABC transporter" evidence="8">
    <location>
        <begin position="340"/>
        <end position="574"/>
    </location>
</feature>
<feature type="transmembrane region" description="Helical" evidence="7">
    <location>
        <begin position="59"/>
        <end position="77"/>
    </location>
</feature>
<dbReference type="CDD" id="cd07346">
    <property type="entry name" value="ABC_6TM_exporters"/>
    <property type="match status" value="1"/>
</dbReference>
<dbReference type="InterPro" id="IPR036640">
    <property type="entry name" value="ABC1_TM_sf"/>
</dbReference>
<evidence type="ECO:0000256" key="5">
    <source>
        <dbReference type="ARBA" id="ARBA00022989"/>
    </source>
</evidence>
<feature type="transmembrane region" description="Helical" evidence="7">
    <location>
        <begin position="162"/>
        <end position="182"/>
    </location>
</feature>
<dbReference type="Pfam" id="PF00664">
    <property type="entry name" value="ABC_membrane"/>
    <property type="match status" value="1"/>
</dbReference>
<evidence type="ECO:0000256" key="7">
    <source>
        <dbReference type="SAM" id="Phobius"/>
    </source>
</evidence>
<feature type="transmembrane region" description="Helical" evidence="7">
    <location>
        <begin position="242"/>
        <end position="265"/>
    </location>
</feature>
<dbReference type="Pfam" id="PF00005">
    <property type="entry name" value="ABC_tran"/>
    <property type="match status" value="1"/>
</dbReference>
<keyword evidence="5 7" id="KW-1133">Transmembrane helix</keyword>
<evidence type="ECO:0000313" key="11">
    <source>
        <dbReference type="Proteomes" id="UP000228503"/>
    </source>
</evidence>
<dbReference type="PROSITE" id="PS50893">
    <property type="entry name" value="ABC_TRANSPORTER_2"/>
    <property type="match status" value="1"/>
</dbReference>
<dbReference type="InterPro" id="IPR003439">
    <property type="entry name" value="ABC_transporter-like_ATP-bd"/>
</dbReference>
<dbReference type="InterPro" id="IPR027417">
    <property type="entry name" value="P-loop_NTPase"/>
</dbReference>
<feature type="transmembrane region" description="Helical" evidence="7">
    <location>
        <begin position="134"/>
        <end position="156"/>
    </location>
</feature>
<dbReference type="SMART" id="SM00382">
    <property type="entry name" value="AAA"/>
    <property type="match status" value="1"/>
</dbReference>
<dbReference type="AlphaFoldDB" id="A0A2M7TY96"/>
<dbReference type="InterPro" id="IPR011527">
    <property type="entry name" value="ABC1_TM_dom"/>
</dbReference>
<evidence type="ECO:0000313" key="10">
    <source>
        <dbReference type="EMBL" id="PIZ62796.1"/>
    </source>
</evidence>
<evidence type="ECO:0008006" key="12">
    <source>
        <dbReference type="Google" id="ProtNLM"/>
    </source>
</evidence>
<dbReference type="GO" id="GO:0005886">
    <property type="term" value="C:plasma membrane"/>
    <property type="evidence" value="ECO:0007669"/>
    <property type="project" value="UniProtKB-SubCell"/>
</dbReference>
<name>A0A2M7TY96_9BACT</name>
<dbReference type="GO" id="GO:0016887">
    <property type="term" value="F:ATP hydrolysis activity"/>
    <property type="evidence" value="ECO:0007669"/>
    <property type="project" value="InterPro"/>
</dbReference>
<evidence type="ECO:0000256" key="1">
    <source>
        <dbReference type="ARBA" id="ARBA00004651"/>
    </source>
</evidence>